<evidence type="ECO:0000313" key="2">
    <source>
        <dbReference type="EMBL" id="MDO5971006.1"/>
    </source>
</evidence>
<keyword evidence="1" id="KW-0812">Transmembrane</keyword>
<feature type="transmembrane region" description="Helical" evidence="1">
    <location>
        <begin position="78"/>
        <end position="100"/>
    </location>
</feature>
<keyword evidence="3" id="KW-1185">Reference proteome</keyword>
<feature type="transmembrane region" description="Helical" evidence="1">
    <location>
        <begin position="40"/>
        <end position="58"/>
    </location>
</feature>
<proteinExistence type="predicted"/>
<feature type="transmembrane region" description="Helical" evidence="1">
    <location>
        <begin position="107"/>
        <end position="126"/>
    </location>
</feature>
<organism evidence="2 3">
    <name type="scientific">Flavivirga aquimarina</name>
    <dbReference type="NCBI Taxonomy" id="2027862"/>
    <lineage>
        <taxon>Bacteria</taxon>
        <taxon>Pseudomonadati</taxon>
        <taxon>Bacteroidota</taxon>
        <taxon>Flavobacteriia</taxon>
        <taxon>Flavobacteriales</taxon>
        <taxon>Flavobacteriaceae</taxon>
        <taxon>Flavivirga</taxon>
    </lineage>
</organism>
<keyword evidence="1" id="KW-0472">Membrane</keyword>
<comment type="caution">
    <text evidence="2">The sequence shown here is derived from an EMBL/GenBank/DDBJ whole genome shotgun (WGS) entry which is preliminary data.</text>
</comment>
<feature type="transmembrane region" description="Helical" evidence="1">
    <location>
        <begin position="138"/>
        <end position="159"/>
    </location>
</feature>
<name>A0ABT8WDB3_9FLAO</name>
<feature type="transmembrane region" description="Helical" evidence="1">
    <location>
        <begin position="216"/>
        <end position="235"/>
    </location>
</feature>
<feature type="transmembrane region" description="Helical" evidence="1">
    <location>
        <begin position="171"/>
        <end position="196"/>
    </location>
</feature>
<protein>
    <submittedName>
        <fullName evidence="2">Uncharacterized protein</fullName>
    </submittedName>
</protein>
<evidence type="ECO:0000313" key="3">
    <source>
        <dbReference type="Proteomes" id="UP001176883"/>
    </source>
</evidence>
<keyword evidence="1" id="KW-1133">Transmembrane helix</keyword>
<evidence type="ECO:0000256" key="1">
    <source>
        <dbReference type="SAM" id="Phobius"/>
    </source>
</evidence>
<sequence length="240" mass="29297">MDEFIRQNYRFINSSIEILAAVTGLLFYKKYKLTAAKYFIYFLVYLTICDFISLYTRFVRPDRFLSFFIGTVFEKNHWWSTLYWKIGAILFFGFYYYIILKVKRFRNIIKLGSFIFLVFSLIYIILNWDDFFVRFFPIISILGAVIILMCTVFYFIEILQSDKILTFYRSINFYISLAIFIWWLIITPIVFFDIYYVYDIKNSFSDWDFVALRGQIYLFANMFMYLTYTFALIWCKLEND</sequence>
<gene>
    <name evidence="2" type="ORF">Q4Q35_14455</name>
</gene>
<dbReference type="RefSeq" id="WP_303278707.1">
    <property type="nucleotide sequence ID" value="NZ_JAUOEK010000140.1"/>
</dbReference>
<reference evidence="2" key="1">
    <citation type="submission" date="2023-07" db="EMBL/GenBank/DDBJ databases">
        <title>Two novel species in the genus Flavivirga.</title>
        <authorList>
            <person name="Kwon K."/>
        </authorList>
    </citation>
    <scope>NUCLEOTIDE SEQUENCE</scope>
    <source>
        <strain evidence="2">KCTC 52353</strain>
    </source>
</reference>
<accession>A0ABT8WDB3</accession>
<dbReference type="EMBL" id="JAUOEK010000140">
    <property type="protein sequence ID" value="MDO5971006.1"/>
    <property type="molecule type" value="Genomic_DNA"/>
</dbReference>
<dbReference type="Proteomes" id="UP001176883">
    <property type="component" value="Unassembled WGS sequence"/>
</dbReference>